<dbReference type="PROSITE" id="PS51257">
    <property type="entry name" value="PROKAR_LIPOPROTEIN"/>
    <property type="match status" value="1"/>
</dbReference>
<sequence length="54" mass="5781">MEGSKYISGSMGYMGGGCEATALGAWKPPSNYLPRGEAPPPYEEVMAQCRQEPV</sequence>
<evidence type="ECO:0000313" key="2">
    <source>
        <dbReference type="Proteomes" id="UP000838756"/>
    </source>
</evidence>
<gene>
    <name evidence="1" type="primary">jg25581</name>
    <name evidence="1" type="ORF">PAEG_LOCUS689</name>
</gene>
<organism evidence="1 2">
    <name type="scientific">Pararge aegeria aegeria</name>
    <dbReference type="NCBI Taxonomy" id="348720"/>
    <lineage>
        <taxon>Eukaryota</taxon>
        <taxon>Metazoa</taxon>
        <taxon>Ecdysozoa</taxon>
        <taxon>Arthropoda</taxon>
        <taxon>Hexapoda</taxon>
        <taxon>Insecta</taxon>
        <taxon>Pterygota</taxon>
        <taxon>Neoptera</taxon>
        <taxon>Endopterygota</taxon>
        <taxon>Lepidoptera</taxon>
        <taxon>Glossata</taxon>
        <taxon>Ditrysia</taxon>
        <taxon>Papilionoidea</taxon>
        <taxon>Nymphalidae</taxon>
        <taxon>Satyrinae</taxon>
        <taxon>Satyrini</taxon>
        <taxon>Parargina</taxon>
        <taxon>Pararge</taxon>
    </lineage>
</organism>
<dbReference type="OrthoDB" id="6288751at2759"/>
<protein>
    <submittedName>
        <fullName evidence="1">Jg25581 protein</fullName>
    </submittedName>
</protein>
<accession>A0A8S4QCM7</accession>
<dbReference type="AlphaFoldDB" id="A0A8S4QCM7"/>
<name>A0A8S4QCM7_9NEOP</name>
<dbReference type="Proteomes" id="UP000838756">
    <property type="component" value="Unassembled WGS sequence"/>
</dbReference>
<evidence type="ECO:0000313" key="1">
    <source>
        <dbReference type="EMBL" id="CAH2208072.1"/>
    </source>
</evidence>
<reference evidence="1" key="1">
    <citation type="submission" date="2022-03" db="EMBL/GenBank/DDBJ databases">
        <authorList>
            <person name="Lindestad O."/>
        </authorList>
    </citation>
    <scope>NUCLEOTIDE SEQUENCE</scope>
</reference>
<keyword evidence="2" id="KW-1185">Reference proteome</keyword>
<comment type="caution">
    <text evidence="1">The sequence shown here is derived from an EMBL/GenBank/DDBJ whole genome shotgun (WGS) entry which is preliminary data.</text>
</comment>
<proteinExistence type="predicted"/>
<dbReference type="EMBL" id="CAKXAJ010002148">
    <property type="protein sequence ID" value="CAH2208072.1"/>
    <property type="molecule type" value="Genomic_DNA"/>
</dbReference>
<feature type="non-terminal residue" evidence="1">
    <location>
        <position position="1"/>
    </location>
</feature>